<dbReference type="InterPro" id="IPR041242">
    <property type="entry name" value="HNHc_6"/>
</dbReference>
<sequence length="244" mass="28213">MQGYSAKLDKFNSKQVLLNGFDSAEFAHDLALWNVRHNEVMLLVDDRRGHTPEQHRKIFAIVGDFAKWSGEDLETERFFLTIDFLQESGIEPFSLSYKSEEQASVTVAKQFINWLLDRAIAWNVPLHERPSELTDDIYSAMLMGLKHRSCVICGEHADIHHVDVVGLTGRDNTDHRRNRLMALCRTHHSEIEQIGFEKFDSLHHVEGIKLQEDLLIATGVMTRTQMNEFDAKYYRESLRKNIGD</sequence>
<gene>
    <name evidence="1" type="ORF">EQG49_02470</name>
</gene>
<accession>A0A4P6YRW7</accession>
<evidence type="ECO:0000313" key="2">
    <source>
        <dbReference type="Proteomes" id="UP000292886"/>
    </source>
</evidence>
<dbReference type="InterPro" id="IPR003615">
    <property type="entry name" value="HNH_nuc"/>
</dbReference>
<proteinExistence type="predicted"/>
<dbReference type="Pfam" id="PF16784">
    <property type="entry name" value="HNHc_6"/>
    <property type="match status" value="1"/>
</dbReference>
<dbReference type="OrthoDB" id="1665841at2"/>
<protein>
    <submittedName>
        <fullName evidence="1">Uncharacterized protein</fullName>
    </submittedName>
</protein>
<organism evidence="1 2">
    <name type="scientific">Periweissella cryptocerci</name>
    <dbReference type="NCBI Taxonomy" id="2506420"/>
    <lineage>
        <taxon>Bacteria</taxon>
        <taxon>Bacillati</taxon>
        <taxon>Bacillota</taxon>
        <taxon>Bacilli</taxon>
        <taxon>Lactobacillales</taxon>
        <taxon>Lactobacillaceae</taxon>
        <taxon>Periweissella</taxon>
    </lineage>
</organism>
<dbReference type="RefSeq" id="WP_133362487.1">
    <property type="nucleotide sequence ID" value="NZ_CP037940.1"/>
</dbReference>
<dbReference type="EMBL" id="CP037940">
    <property type="protein sequence ID" value="QBO35407.1"/>
    <property type="molecule type" value="Genomic_DNA"/>
</dbReference>
<evidence type="ECO:0000313" key="1">
    <source>
        <dbReference type="EMBL" id="QBO35407.1"/>
    </source>
</evidence>
<name>A0A4P6YRW7_9LACO</name>
<reference evidence="2" key="1">
    <citation type="submission" date="2019-03" db="EMBL/GenBank/DDBJ databases">
        <title>Weissella sp. 26KH-42 Genome sequencing.</title>
        <authorList>
            <person name="Heo J."/>
            <person name="Kim S.-J."/>
            <person name="Kim J.-S."/>
            <person name="Hong S.-B."/>
            <person name="Kwon S.-W."/>
        </authorList>
    </citation>
    <scope>NUCLEOTIDE SEQUENCE [LARGE SCALE GENOMIC DNA]</scope>
    <source>
        <strain evidence="2">26KH-42</strain>
    </source>
</reference>
<dbReference type="AlphaFoldDB" id="A0A4P6YRW7"/>
<keyword evidence="2" id="KW-1185">Reference proteome</keyword>
<dbReference type="CDD" id="cd00085">
    <property type="entry name" value="HNHc"/>
    <property type="match status" value="1"/>
</dbReference>
<dbReference type="Proteomes" id="UP000292886">
    <property type="component" value="Chromosome"/>
</dbReference>
<dbReference type="KEGG" id="wei:EQG49_02470"/>